<evidence type="ECO:0000313" key="2">
    <source>
        <dbReference type="Proteomes" id="UP000284842"/>
    </source>
</evidence>
<gene>
    <name evidence="1" type="ORF">CVT24_003846</name>
</gene>
<organism evidence="1 2">
    <name type="scientific">Panaeolus cyanescens</name>
    <dbReference type="NCBI Taxonomy" id="181874"/>
    <lineage>
        <taxon>Eukaryota</taxon>
        <taxon>Fungi</taxon>
        <taxon>Dikarya</taxon>
        <taxon>Basidiomycota</taxon>
        <taxon>Agaricomycotina</taxon>
        <taxon>Agaricomycetes</taxon>
        <taxon>Agaricomycetidae</taxon>
        <taxon>Agaricales</taxon>
        <taxon>Agaricineae</taxon>
        <taxon>Galeropsidaceae</taxon>
        <taxon>Panaeolus</taxon>
    </lineage>
</organism>
<comment type="caution">
    <text evidence="1">The sequence shown here is derived from an EMBL/GenBank/DDBJ whole genome shotgun (WGS) entry which is preliminary data.</text>
</comment>
<name>A0A409WND8_9AGAR</name>
<dbReference type="InParanoid" id="A0A409WND8"/>
<dbReference type="Proteomes" id="UP000284842">
    <property type="component" value="Unassembled WGS sequence"/>
</dbReference>
<accession>A0A409WND8</accession>
<reference evidence="1 2" key="1">
    <citation type="journal article" date="2018" name="Evol. Lett.">
        <title>Horizontal gene cluster transfer increased hallucinogenic mushroom diversity.</title>
        <authorList>
            <person name="Reynolds H.T."/>
            <person name="Vijayakumar V."/>
            <person name="Gluck-Thaler E."/>
            <person name="Korotkin H.B."/>
            <person name="Matheny P.B."/>
            <person name="Slot J.C."/>
        </authorList>
    </citation>
    <scope>NUCLEOTIDE SEQUENCE [LARGE SCALE GENOMIC DNA]</scope>
    <source>
        <strain evidence="1 2">2629</strain>
    </source>
</reference>
<protein>
    <submittedName>
        <fullName evidence="1">Uncharacterized protein</fullName>
    </submittedName>
</protein>
<dbReference type="EMBL" id="NHTK01005388">
    <property type="protein sequence ID" value="PPQ80011.1"/>
    <property type="molecule type" value="Genomic_DNA"/>
</dbReference>
<evidence type="ECO:0000313" key="1">
    <source>
        <dbReference type="EMBL" id="PPQ80011.1"/>
    </source>
</evidence>
<proteinExistence type="predicted"/>
<keyword evidence="2" id="KW-1185">Reference proteome</keyword>
<sequence length="283" mass="33125">MRTIKLQDAWIICPAQARVFISEITEHLPSTFNLPSTHLPPKNLCKSITFHLERDKQHKPPSGKATKLYFAIIHFIVHHSLLPNLKAIVFFHLGHTLFDAINHILVTDLRIPRDATFIVDMFWVYTTEQEKATRSLITKKGLNFTPPNWHNIVTHQPRLDARLQNALASKSEQRLRDELMFYLTSTKRIHMVRNSTSEYSNETRAKRWGRYYEGVVTTETSDVPRDLQPLTSYEDLLWIFDVFGTLSEDVEVEGVYGELRKEETINWDEYEETDNSDLDDIYF</sequence>
<dbReference type="AlphaFoldDB" id="A0A409WND8"/>